<dbReference type="AlphaFoldDB" id="A0A1Y5XZM1"/>
<proteinExistence type="predicted"/>
<organism evidence="2 3">
    <name type="scientific">Kibdelosporangium aridum</name>
    <dbReference type="NCBI Taxonomy" id="2030"/>
    <lineage>
        <taxon>Bacteria</taxon>
        <taxon>Bacillati</taxon>
        <taxon>Actinomycetota</taxon>
        <taxon>Actinomycetes</taxon>
        <taxon>Pseudonocardiales</taxon>
        <taxon>Pseudonocardiaceae</taxon>
        <taxon>Kibdelosporangium</taxon>
    </lineage>
</organism>
<gene>
    <name evidence="2" type="ORF">SAMN05661093_06446</name>
</gene>
<keyword evidence="3" id="KW-1185">Reference proteome</keyword>
<reference evidence="2 3" key="1">
    <citation type="submission" date="2017-04" db="EMBL/GenBank/DDBJ databases">
        <authorList>
            <person name="Afonso C.L."/>
            <person name="Miller P.J."/>
            <person name="Scott M.A."/>
            <person name="Spackman E."/>
            <person name="Goraichik I."/>
            <person name="Dimitrov K.M."/>
            <person name="Suarez D.L."/>
            <person name="Swayne D.E."/>
        </authorList>
    </citation>
    <scope>NUCLEOTIDE SEQUENCE [LARGE SCALE GENOMIC DNA]</scope>
    <source>
        <strain evidence="2 3">DSM 43828</strain>
    </source>
</reference>
<name>A0A1Y5XZM1_KIBAR</name>
<dbReference type="EMBL" id="FWXV01000006">
    <property type="protein sequence ID" value="SMD20483.1"/>
    <property type="molecule type" value="Genomic_DNA"/>
</dbReference>
<sequence length="61" mass="6547">MTCETARVESVSAARNSSRTWRAPALGIRSVPPQERVHHSPASEGSKVIGETSRNRSTLSG</sequence>
<evidence type="ECO:0000313" key="2">
    <source>
        <dbReference type="EMBL" id="SMD20483.1"/>
    </source>
</evidence>
<evidence type="ECO:0000313" key="3">
    <source>
        <dbReference type="Proteomes" id="UP000192674"/>
    </source>
</evidence>
<feature type="region of interest" description="Disordered" evidence="1">
    <location>
        <begin position="24"/>
        <end position="61"/>
    </location>
</feature>
<protein>
    <submittedName>
        <fullName evidence="2">Uncharacterized protein</fullName>
    </submittedName>
</protein>
<accession>A0A1Y5XZM1</accession>
<dbReference type="Proteomes" id="UP000192674">
    <property type="component" value="Unassembled WGS sequence"/>
</dbReference>
<evidence type="ECO:0000256" key="1">
    <source>
        <dbReference type="SAM" id="MobiDB-lite"/>
    </source>
</evidence>